<dbReference type="PANTHER" id="PTHR14859:SF15">
    <property type="entry name" value="ENDONUCLEASE_EXONUCLEASE_PHOSPHATASE DOMAIN-CONTAINING PROTEIN"/>
    <property type="match status" value="1"/>
</dbReference>
<feature type="transmembrane region" description="Helical" evidence="2">
    <location>
        <begin position="36"/>
        <end position="55"/>
    </location>
</feature>
<reference evidence="4 5" key="1">
    <citation type="submission" date="2020-05" db="EMBL/GenBank/DDBJ databases">
        <title>Genome sequencing of Spirosoma sp. TS118.</title>
        <authorList>
            <person name="Lee J.-H."/>
            <person name="Jeong S."/>
            <person name="Zhao L."/>
            <person name="Jung J.-H."/>
            <person name="Kim M.-K."/>
            <person name="Lim S."/>
        </authorList>
    </citation>
    <scope>NUCLEOTIDE SEQUENCE [LARGE SCALE GENOMIC DNA]</scope>
    <source>
        <strain evidence="4 5">TS118</strain>
    </source>
</reference>
<feature type="region of interest" description="Disordered" evidence="1">
    <location>
        <begin position="331"/>
        <end position="367"/>
    </location>
</feature>
<dbReference type="Proteomes" id="UP000502756">
    <property type="component" value="Chromosome"/>
</dbReference>
<dbReference type="GO" id="GO:0004519">
    <property type="term" value="F:endonuclease activity"/>
    <property type="evidence" value="ECO:0007669"/>
    <property type="project" value="UniProtKB-KW"/>
</dbReference>
<dbReference type="Pfam" id="PF03372">
    <property type="entry name" value="Exo_endo_phos"/>
    <property type="match status" value="1"/>
</dbReference>
<feature type="compositionally biased region" description="Basic and acidic residues" evidence="1">
    <location>
        <begin position="350"/>
        <end position="367"/>
    </location>
</feature>
<accession>A0A6M5Y971</accession>
<feature type="domain" description="Endonuclease/exonuclease/phosphatase" evidence="3">
    <location>
        <begin position="115"/>
        <end position="319"/>
    </location>
</feature>
<keyword evidence="2" id="KW-0812">Transmembrane</keyword>
<name>A0A6M5Y971_9BACT</name>
<dbReference type="KEGG" id="stae:HNV11_08025"/>
<dbReference type="GO" id="GO:0016020">
    <property type="term" value="C:membrane"/>
    <property type="evidence" value="ECO:0007669"/>
    <property type="project" value="GOC"/>
</dbReference>
<dbReference type="AlphaFoldDB" id="A0A6M5Y971"/>
<evidence type="ECO:0000259" key="3">
    <source>
        <dbReference type="Pfam" id="PF03372"/>
    </source>
</evidence>
<organism evidence="4 5">
    <name type="scientific">Spirosoma taeanense</name>
    <dbReference type="NCBI Taxonomy" id="2735870"/>
    <lineage>
        <taxon>Bacteria</taxon>
        <taxon>Pseudomonadati</taxon>
        <taxon>Bacteroidota</taxon>
        <taxon>Cytophagia</taxon>
        <taxon>Cytophagales</taxon>
        <taxon>Cytophagaceae</taxon>
        <taxon>Spirosoma</taxon>
    </lineage>
</organism>
<dbReference type="Gene3D" id="3.60.10.10">
    <property type="entry name" value="Endonuclease/exonuclease/phosphatase"/>
    <property type="match status" value="1"/>
</dbReference>
<feature type="transmembrane region" description="Helical" evidence="2">
    <location>
        <begin position="6"/>
        <end position="24"/>
    </location>
</feature>
<evidence type="ECO:0000256" key="2">
    <source>
        <dbReference type="SAM" id="Phobius"/>
    </source>
</evidence>
<protein>
    <submittedName>
        <fullName evidence="4">Endonuclease</fullName>
    </submittedName>
</protein>
<dbReference type="GO" id="GO:0006506">
    <property type="term" value="P:GPI anchor biosynthetic process"/>
    <property type="evidence" value="ECO:0007669"/>
    <property type="project" value="TreeGrafter"/>
</dbReference>
<keyword evidence="2" id="KW-1133">Transmembrane helix</keyword>
<keyword evidence="2" id="KW-0472">Membrane</keyword>
<keyword evidence="4" id="KW-0540">Nuclease</keyword>
<dbReference type="PANTHER" id="PTHR14859">
    <property type="entry name" value="CALCOFLUOR WHITE HYPERSENSITIVE PROTEIN PRECURSOR"/>
    <property type="match status" value="1"/>
</dbReference>
<keyword evidence="4" id="KW-0255">Endonuclease</keyword>
<dbReference type="EMBL" id="CP053435">
    <property type="protein sequence ID" value="QJW89332.1"/>
    <property type="molecule type" value="Genomic_DNA"/>
</dbReference>
<dbReference type="SUPFAM" id="SSF56219">
    <property type="entry name" value="DNase I-like"/>
    <property type="match status" value="1"/>
</dbReference>
<sequence>MYAIDYALLIYSIVITLASFINLIRLDYWWIRMWDFPHLQLTVLAGIGVLGWLAIGYPREGFLIIVPIGLLATLLYQSWLIYPFTPLHRKQVVRLPHNSNNETSERNTIRLLVSNVFMDNTQTPKVRDMTDQYKPDVVLVLEANQRWKDELAAIEPNYPYRILYPLENTYGMLMYSRYPIRQHELRFLIQDDIPSIYAQLELPSGQLIHFYGVHPTPPSPTENDRSTERDAELLLVGKEARTKSGPIIVAGDLNDVAWSHTTRLFQRISGLLDPRIGRGLYNTFHAKYFFLRWPLDHVFVSEHFQLQRIQRLPNCGSDHFPMFIALTYVPEQAQQPNEIPQPEQDDLEESNEKITEAREERTSTQTT</sequence>
<feature type="transmembrane region" description="Helical" evidence="2">
    <location>
        <begin position="61"/>
        <end position="82"/>
    </location>
</feature>
<dbReference type="InterPro" id="IPR005135">
    <property type="entry name" value="Endo/exonuclease/phosphatase"/>
</dbReference>
<dbReference type="InterPro" id="IPR036691">
    <property type="entry name" value="Endo/exonu/phosph_ase_sf"/>
</dbReference>
<dbReference type="RefSeq" id="WP_171739171.1">
    <property type="nucleotide sequence ID" value="NZ_CP053435.1"/>
</dbReference>
<dbReference type="InterPro" id="IPR051916">
    <property type="entry name" value="GPI-anchor_lipid_remodeler"/>
</dbReference>
<proteinExistence type="predicted"/>
<evidence type="ECO:0000313" key="5">
    <source>
        <dbReference type="Proteomes" id="UP000502756"/>
    </source>
</evidence>
<evidence type="ECO:0000313" key="4">
    <source>
        <dbReference type="EMBL" id="QJW89332.1"/>
    </source>
</evidence>
<keyword evidence="5" id="KW-1185">Reference proteome</keyword>
<gene>
    <name evidence="4" type="ORF">HNV11_08025</name>
</gene>
<keyword evidence="4" id="KW-0378">Hydrolase</keyword>
<evidence type="ECO:0000256" key="1">
    <source>
        <dbReference type="SAM" id="MobiDB-lite"/>
    </source>
</evidence>